<evidence type="ECO:0000313" key="3">
    <source>
        <dbReference type="EMBL" id="MCW3785086.1"/>
    </source>
</evidence>
<feature type="compositionally biased region" description="Basic and acidic residues" evidence="2">
    <location>
        <begin position="137"/>
        <end position="151"/>
    </location>
</feature>
<keyword evidence="1" id="KW-0533">Nickel</keyword>
<name>A0AAE3SDK0_9BACT</name>
<evidence type="ECO:0000256" key="2">
    <source>
        <dbReference type="SAM" id="MobiDB-lite"/>
    </source>
</evidence>
<reference evidence="3" key="1">
    <citation type="submission" date="2022-10" db="EMBL/GenBank/DDBJ databases">
        <authorList>
            <person name="Yu W.X."/>
        </authorList>
    </citation>
    <scope>NUCLEOTIDE SEQUENCE</scope>
    <source>
        <strain evidence="3">AAT</strain>
    </source>
</reference>
<dbReference type="PANTHER" id="PTHR36566">
    <property type="entry name" value="NICKEL INSERTION PROTEIN-RELATED"/>
    <property type="match status" value="1"/>
</dbReference>
<dbReference type="AlphaFoldDB" id="A0AAE3SDK0"/>
<accession>A0AAE3SDK0</accession>
<dbReference type="Pfam" id="PF01969">
    <property type="entry name" value="Ni_insertion"/>
    <property type="match status" value="2"/>
</dbReference>
<dbReference type="PANTHER" id="PTHR36566:SF1">
    <property type="entry name" value="PYRIDINIUM-3,5-BISTHIOCARBOXYLIC ACID MONONUCLEOTIDE NICKEL INSERTION PROTEIN"/>
    <property type="match status" value="1"/>
</dbReference>
<comment type="caution">
    <text evidence="3">The sequence shown here is derived from an EMBL/GenBank/DDBJ whole genome shotgun (WGS) entry which is preliminary data.</text>
</comment>
<gene>
    <name evidence="3" type="ORF">OM075_01340</name>
</gene>
<proteinExistence type="predicted"/>
<organism evidence="3 4">
    <name type="scientific">Plebeiibacterium sediminum</name>
    <dbReference type="NCBI Taxonomy" id="2992112"/>
    <lineage>
        <taxon>Bacteria</taxon>
        <taxon>Pseudomonadati</taxon>
        <taxon>Bacteroidota</taxon>
        <taxon>Bacteroidia</taxon>
        <taxon>Marinilabiliales</taxon>
        <taxon>Marinilabiliaceae</taxon>
        <taxon>Plebeiibacterium</taxon>
    </lineage>
</organism>
<evidence type="ECO:0000313" key="4">
    <source>
        <dbReference type="Proteomes" id="UP001209229"/>
    </source>
</evidence>
<dbReference type="InterPro" id="IPR002822">
    <property type="entry name" value="Ni_insertion"/>
</dbReference>
<feature type="region of interest" description="Disordered" evidence="2">
    <location>
        <begin position="120"/>
        <end position="151"/>
    </location>
</feature>
<dbReference type="Proteomes" id="UP001209229">
    <property type="component" value="Unassembled WGS sequence"/>
</dbReference>
<keyword evidence="4" id="KW-1185">Reference proteome</keyword>
<dbReference type="RefSeq" id="WP_301188657.1">
    <property type="nucleotide sequence ID" value="NZ_JAPDPJ010000001.1"/>
</dbReference>
<evidence type="ECO:0000256" key="1">
    <source>
        <dbReference type="ARBA" id="ARBA00022596"/>
    </source>
</evidence>
<protein>
    <submittedName>
        <fullName evidence="3">LarC family nickel insertion protein</fullName>
    </submittedName>
</protein>
<dbReference type="EMBL" id="JAPDPJ010000001">
    <property type="protein sequence ID" value="MCW3785086.1"/>
    <property type="molecule type" value="Genomic_DNA"/>
</dbReference>
<sequence>MKLIIDPRGGFAGDMFAAALISAGASESEMIDAMTIAANKIGNSSISAVKTHDDATRLIMNIHHNHGHLAASKARRILSELLDTLNIKDDYAEFAHQILEHLIKAEKQAHAENTFLTDHHHSHHYHTHEGHHHHHDHTQDEGHHHHDHSHEEAWLHEAQDIIIDIIGAAKGLQLLNAPVKAELIAPVSLGGGTIKFSHGEMTAPAPATKILIDKKNIPAQTGPISVELCTPTGTAILAALEVKLISTEINIEGVITKGFSRGSKDLNIPPLGIYLK</sequence>
<feature type="compositionally biased region" description="Basic residues" evidence="2">
    <location>
        <begin position="120"/>
        <end position="136"/>
    </location>
</feature>